<name>A0A8H5Y8W5_9HYPO</name>
<dbReference type="Gene3D" id="3.50.50.60">
    <property type="entry name" value="FAD/NAD(P)-binding domain"/>
    <property type="match status" value="1"/>
</dbReference>
<evidence type="ECO:0000256" key="1">
    <source>
        <dbReference type="ARBA" id="ARBA00010139"/>
    </source>
</evidence>
<gene>
    <name evidence="2" type="ORF">FMUND_11332</name>
</gene>
<organism evidence="2 3">
    <name type="scientific">Fusarium mundagurra</name>
    <dbReference type="NCBI Taxonomy" id="1567541"/>
    <lineage>
        <taxon>Eukaryota</taxon>
        <taxon>Fungi</taxon>
        <taxon>Dikarya</taxon>
        <taxon>Ascomycota</taxon>
        <taxon>Pezizomycotina</taxon>
        <taxon>Sordariomycetes</taxon>
        <taxon>Hypocreomycetidae</taxon>
        <taxon>Hypocreales</taxon>
        <taxon>Nectriaceae</taxon>
        <taxon>Fusarium</taxon>
        <taxon>Fusarium fujikuroi species complex</taxon>
    </lineage>
</organism>
<comment type="caution">
    <text evidence="2">The sequence shown here is derived from an EMBL/GenBank/DDBJ whole genome shotgun (WGS) entry which is preliminary data.</text>
</comment>
<evidence type="ECO:0000313" key="2">
    <source>
        <dbReference type="EMBL" id="KAF5706922.1"/>
    </source>
</evidence>
<accession>A0A8H5Y8W5</accession>
<dbReference type="GO" id="GO:0004497">
    <property type="term" value="F:monooxygenase activity"/>
    <property type="evidence" value="ECO:0007669"/>
    <property type="project" value="UniProtKB-KW"/>
</dbReference>
<dbReference type="EMBL" id="JAAOAN010000438">
    <property type="protein sequence ID" value="KAF5706922.1"/>
    <property type="molecule type" value="Genomic_DNA"/>
</dbReference>
<keyword evidence="3" id="KW-1185">Reference proteome</keyword>
<sequence>MSDPAHEAKQMESLDRLVEQNGNLDDDTRARIESGHITLQAILKAGLDALQLQQGKAHFEPTERSEEELQPGLRTDKILVTRGRMHGYPNSFLPNAYTNHLHMKQFLMVAALRANAELLEVTFQQLTDPDTISPFYVGDFSISNPDITVAGVGAKFLHLKPDLRPTAAQINRRHHPYMDLFPCPIFRQRMIELTTAEPPIIDEGDLCRDIEKDGIICWGSQLSGDHAATGSGVPWDIRSWEMEPWFLRKWWFVVGGSDGAFYHQKRLKPDLADKIVPDFPPNCRRLIPGPGYLEAISQPNVSYIQTPIQRFMHKRTVTNDRVEREVDVVICATGANVDFAPPCPVISNGIDLHSAWKPGGLYSHPFLYLGIAAPGFPNLAFLGGAHAWSFSSTIPNTIENHRTNITEILRKLRSQGIATITPSVPATEDFIAYCNEFFPRTVFTANDDSSADSKNCTSWYNGGTKGGSLRGLFPASAAASNYI</sequence>
<dbReference type="InterPro" id="IPR021833">
    <property type="entry name" value="DUF3425"/>
</dbReference>
<reference evidence="2 3" key="1">
    <citation type="submission" date="2020-05" db="EMBL/GenBank/DDBJ databases">
        <title>Identification and distribution of gene clusters putatively required for synthesis of sphingolipid metabolism inhibitors in phylogenetically diverse species of the filamentous fungus Fusarium.</title>
        <authorList>
            <person name="Kim H.-S."/>
            <person name="Busman M."/>
            <person name="Brown D.W."/>
            <person name="Divon H."/>
            <person name="Uhlig S."/>
            <person name="Proctor R.H."/>
        </authorList>
    </citation>
    <scope>NUCLEOTIDE SEQUENCE [LARGE SCALE GENOMIC DNA]</scope>
    <source>
        <strain evidence="2 3">NRRL 66235</strain>
    </source>
</reference>
<evidence type="ECO:0000313" key="3">
    <source>
        <dbReference type="Proteomes" id="UP000544331"/>
    </source>
</evidence>
<dbReference type="PANTHER" id="PTHR42877:SF6">
    <property type="entry name" value="MONOOXYGENASE, PUTATIVE (AFU_ORTHOLOGUE AFUA_3G15050)-RELATED"/>
    <property type="match status" value="1"/>
</dbReference>
<dbReference type="SUPFAM" id="SSF51905">
    <property type="entry name" value="FAD/NAD(P)-binding domain"/>
    <property type="match status" value="2"/>
</dbReference>
<keyword evidence="2" id="KW-0560">Oxidoreductase</keyword>
<dbReference type="PANTHER" id="PTHR42877">
    <property type="entry name" value="L-ORNITHINE N(5)-MONOOXYGENASE-RELATED"/>
    <property type="match status" value="1"/>
</dbReference>
<protein>
    <submittedName>
        <fullName evidence="2">Flavin-binding monooxygenase</fullName>
    </submittedName>
</protein>
<dbReference type="OrthoDB" id="2245989at2759"/>
<dbReference type="InterPro" id="IPR036188">
    <property type="entry name" value="FAD/NAD-bd_sf"/>
</dbReference>
<dbReference type="Pfam" id="PF11905">
    <property type="entry name" value="DUF3425"/>
    <property type="match status" value="1"/>
</dbReference>
<dbReference type="InterPro" id="IPR051209">
    <property type="entry name" value="FAD-bind_Monooxygenase_sf"/>
</dbReference>
<keyword evidence="2" id="KW-0503">Monooxygenase</keyword>
<proteinExistence type="inferred from homology"/>
<dbReference type="AlphaFoldDB" id="A0A8H5Y8W5"/>
<comment type="similarity">
    <text evidence="1">Belongs to the FAD-binding monooxygenase family.</text>
</comment>
<dbReference type="Proteomes" id="UP000544331">
    <property type="component" value="Unassembled WGS sequence"/>
</dbReference>